<evidence type="ECO:0000313" key="6">
    <source>
        <dbReference type="Proteomes" id="UP001580407"/>
    </source>
</evidence>
<comment type="caution">
    <text evidence="5">The sequence shown here is derived from an EMBL/GenBank/DDBJ whole genome shotgun (WGS) entry which is preliminary data.</text>
</comment>
<keyword evidence="3" id="KW-0804">Transcription</keyword>
<evidence type="ECO:0000256" key="1">
    <source>
        <dbReference type="ARBA" id="ARBA00023015"/>
    </source>
</evidence>
<proteinExistence type="predicted"/>
<evidence type="ECO:0000256" key="2">
    <source>
        <dbReference type="ARBA" id="ARBA00023125"/>
    </source>
</evidence>
<protein>
    <submittedName>
        <fullName evidence="5">Winged helix-turn-helix transcriptional regulator</fullName>
    </submittedName>
</protein>
<feature type="domain" description="HTH hxlR-type" evidence="4">
    <location>
        <begin position="8"/>
        <end position="102"/>
    </location>
</feature>
<organism evidence="5 6">
    <name type="scientific">Paenibacillus terreus</name>
    <dbReference type="NCBI Taxonomy" id="1387834"/>
    <lineage>
        <taxon>Bacteria</taxon>
        <taxon>Bacillati</taxon>
        <taxon>Bacillota</taxon>
        <taxon>Bacilli</taxon>
        <taxon>Bacillales</taxon>
        <taxon>Paenibacillaceae</taxon>
        <taxon>Paenibacillus</taxon>
    </lineage>
</organism>
<dbReference type="InterPro" id="IPR036388">
    <property type="entry name" value="WH-like_DNA-bd_sf"/>
</dbReference>
<reference evidence="5 6" key="1">
    <citation type="submission" date="2024-09" db="EMBL/GenBank/DDBJ databases">
        <authorList>
            <person name="Ruan L."/>
        </authorList>
    </citation>
    <scope>NUCLEOTIDE SEQUENCE [LARGE SCALE GENOMIC DNA]</scope>
    <source>
        <strain evidence="5 6">D33</strain>
    </source>
</reference>
<dbReference type="InterPro" id="IPR036390">
    <property type="entry name" value="WH_DNA-bd_sf"/>
</dbReference>
<keyword evidence="6" id="KW-1185">Reference proteome</keyword>
<dbReference type="SUPFAM" id="SSF46785">
    <property type="entry name" value="Winged helix' DNA-binding domain"/>
    <property type="match status" value="1"/>
</dbReference>
<dbReference type="PROSITE" id="PS51118">
    <property type="entry name" value="HTH_HXLR"/>
    <property type="match status" value="1"/>
</dbReference>
<accession>A0ABV5BC98</accession>
<dbReference type="Gene3D" id="1.10.10.10">
    <property type="entry name" value="Winged helix-like DNA-binding domain superfamily/Winged helix DNA-binding domain"/>
    <property type="match status" value="1"/>
</dbReference>
<dbReference type="PANTHER" id="PTHR33204">
    <property type="entry name" value="TRANSCRIPTIONAL REGULATOR, MARR FAMILY"/>
    <property type="match status" value="1"/>
</dbReference>
<keyword evidence="1" id="KW-0805">Transcription regulation</keyword>
<dbReference type="PANTHER" id="PTHR33204:SF37">
    <property type="entry name" value="HTH-TYPE TRANSCRIPTIONAL REGULATOR YODB"/>
    <property type="match status" value="1"/>
</dbReference>
<evidence type="ECO:0000313" key="5">
    <source>
        <dbReference type="EMBL" id="MFB5683309.1"/>
    </source>
</evidence>
<sequence length="102" mass="11820">MNMNEEFMHTCAFLEVLEAKWSILIIAKLAAGPKRFKQLHRDVAVVRTQSLTNALKHLEAKGIVHRKVFPTVPVSVEYSLTEKGMDFKHALTEMEKWALRWQ</sequence>
<evidence type="ECO:0000256" key="3">
    <source>
        <dbReference type="ARBA" id="ARBA00023163"/>
    </source>
</evidence>
<evidence type="ECO:0000259" key="4">
    <source>
        <dbReference type="PROSITE" id="PS51118"/>
    </source>
</evidence>
<dbReference type="InterPro" id="IPR002577">
    <property type="entry name" value="HTH_HxlR"/>
</dbReference>
<gene>
    <name evidence="5" type="ORF">ACE3NQ_20525</name>
</gene>
<name>A0ABV5BC98_9BACL</name>
<dbReference type="RefSeq" id="WP_375527040.1">
    <property type="nucleotide sequence ID" value="NZ_JBHILM010000025.1"/>
</dbReference>
<keyword evidence="2" id="KW-0238">DNA-binding</keyword>
<dbReference type="EMBL" id="JBHILM010000025">
    <property type="protein sequence ID" value="MFB5683309.1"/>
    <property type="molecule type" value="Genomic_DNA"/>
</dbReference>
<dbReference type="Pfam" id="PF01638">
    <property type="entry name" value="HxlR"/>
    <property type="match status" value="1"/>
</dbReference>
<dbReference type="Proteomes" id="UP001580407">
    <property type="component" value="Unassembled WGS sequence"/>
</dbReference>